<dbReference type="AlphaFoldDB" id="A0A4R2IEK8"/>
<dbReference type="RefSeq" id="WP_131993017.1">
    <property type="nucleotide sequence ID" value="NZ_SLWQ01000001.1"/>
</dbReference>
<evidence type="ECO:0000313" key="3">
    <source>
        <dbReference type="Proteomes" id="UP000294862"/>
    </source>
</evidence>
<comment type="similarity">
    <text evidence="1">Belongs to the short-chain dehydrogenases/reductases (SDR) family.</text>
</comment>
<sequence length="230" mass="24076">MAHALVTGANRGIGLEFVRQLLARGERVVATCRHPGRALELTRLAGAHPGHLLVLPLTLPDTRSIAELVREIATLDLRIGLLVNNAGMLVEGERFGAIDAKALADSFATNAQGPFLLAQALAPRLAEGARVANLTSTLGSIGSTDSLYSPSYSISKAALNMASRLLALALEPRRAIVIALCPGWVRTDMGGANAPLGAPESVAAMLRVIDALKPGDSGSFLSERGHPIPW</sequence>
<dbReference type="Proteomes" id="UP000294862">
    <property type="component" value="Unassembled WGS sequence"/>
</dbReference>
<dbReference type="InterPro" id="IPR036291">
    <property type="entry name" value="NAD(P)-bd_dom_sf"/>
</dbReference>
<evidence type="ECO:0000256" key="1">
    <source>
        <dbReference type="RuleBase" id="RU000363"/>
    </source>
</evidence>
<dbReference type="PRINTS" id="PR00080">
    <property type="entry name" value="SDRFAMILY"/>
</dbReference>
<dbReference type="InterPro" id="IPR002347">
    <property type="entry name" value="SDR_fam"/>
</dbReference>
<accession>A0A4R2IEK8</accession>
<dbReference type="SUPFAM" id="SSF51735">
    <property type="entry name" value="NAD(P)-binding Rossmann-fold domains"/>
    <property type="match status" value="1"/>
</dbReference>
<dbReference type="PANTHER" id="PTHR43544:SF12">
    <property type="entry name" value="NAD(P)-BINDING ROSSMANN-FOLD SUPERFAMILY PROTEIN"/>
    <property type="match status" value="1"/>
</dbReference>
<dbReference type="CDD" id="cd05325">
    <property type="entry name" value="carb_red_sniffer_like_SDR_c"/>
    <property type="match status" value="1"/>
</dbReference>
<dbReference type="PANTHER" id="PTHR43544">
    <property type="entry name" value="SHORT-CHAIN DEHYDROGENASE/REDUCTASE"/>
    <property type="match status" value="1"/>
</dbReference>
<name>A0A4R2IEK8_9GAMM</name>
<dbReference type="InterPro" id="IPR051468">
    <property type="entry name" value="Fungal_SecMetab_SDRs"/>
</dbReference>
<reference evidence="2 3" key="1">
    <citation type="journal article" date="2015" name="Stand. Genomic Sci.">
        <title>Genomic Encyclopedia of Bacterial and Archaeal Type Strains, Phase III: the genomes of soil and plant-associated and newly described type strains.</title>
        <authorList>
            <person name="Whitman W.B."/>
            <person name="Woyke T."/>
            <person name="Klenk H.P."/>
            <person name="Zhou Y."/>
            <person name="Lilburn T.G."/>
            <person name="Beck B.J."/>
            <person name="De Vos P."/>
            <person name="Vandamme P."/>
            <person name="Eisen J.A."/>
            <person name="Garrity G."/>
            <person name="Hugenholtz P."/>
            <person name="Kyrpides N.C."/>
        </authorList>
    </citation>
    <scope>NUCLEOTIDE SEQUENCE [LARGE SCALE GENOMIC DNA]</scope>
    <source>
        <strain evidence="2 3">A3</strain>
    </source>
</reference>
<dbReference type="EMBL" id="SLWQ01000001">
    <property type="protein sequence ID" value="TCO43113.1"/>
    <property type="molecule type" value="Genomic_DNA"/>
</dbReference>
<evidence type="ECO:0000313" key="2">
    <source>
        <dbReference type="EMBL" id="TCO43113.1"/>
    </source>
</evidence>
<dbReference type="Gene3D" id="3.40.50.720">
    <property type="entry name" value="NAD(P)-binding Rossmann-like Domain"/>
    <property type="match status" value="1"/>
</dbReference>
<proteinExistence type="inferred from homology"/>
<dbReference type="OrthoDB" id="5786478at2"/>
<gene>
    <name evidence="2" type="ORF">EV148_101532</name>
</gene>
<dbReference type="GO" id="GO:0005737">
    <property type="term" value="C:cytoplasm"/>
    <property type="evidence" value="ECO:0007669"/>
    <property type="project" value="TreeGrafter"/>
</dbReference>
<dbReference type="PRINTS" id="PR00081">
    <property type="entry name" value="GDHRDH"/>
</dbReference>
<protein>
    <submittedName>
        <fullName evidence="2">Short-subunit dehydrogenase</fullName>
    </submittedName>
</protein>
<organism evidence="2 3">
    <name type="scientific">Dokdonella fugitiva</name>
    <dbReference type="NCBI Taxonomy" id="328517"/>
    <lineage>
        <taxon>Bacteria</taxon>
        <taxon>Pseudomonadati</taxon>
        <taxon>Pseudomonadota</taxon>
        <taxon>Gammaproteobacteria</taxon>
        <taxon>Lysobacterales</taxon>
        <taxon>Rhodanobacteraceae</taxon>
        <taxon>Dokdonella</taxon>
    </lineage>
</organism>
<keyword evidence="3" id="KW-1185">Reference proteome</keyword>
<dbReference type="GO" id="GO:0016491">
    <property type="term" value="F:oxidoreductase activity"/>
    <property type="evidence" value="ECO:0007669"/>
    <property type="project" value="TreeGrafter"/>
</dbReference>
<comment type="caution">
    <text evidence="2">The sequence shown here is derived from an EMBL/GenBank/DDBJ whole genome shotgun (WGS) entry which is preliminary data.</text>
</comment>
<dbReference type="Pfam" id="PF00106">
    <property type="entry name" value="adh_short"/>
    <property type="match status" value="1"/>
</dbReference>